<dbReference type="STRING" id="742152.A0A2H3JLT3"/>
<dbReference type="AlphaFoldDB" id="A0A2H3JLT3"/>
<name>A0A2H3JLT3_WOLCO</name>
<evidence type="ECO:0000313" key="3">
    <source>
        <dbReference type="Proteomes" id="UP000218811"/>
    </source>
</evidence>
<sequence length="253" mass="27499">MSSKTISNGTLGLRFMQNAQRLKQQAQVEAEQAKTKDDAGWSVAQSVRDAWGAQPQERVSYEASYLPFLFSTDREAAGPSTSSTQGAASALRGRRTFDKRGREVERTEPLTIFWKPEPEKEEGAGKEMSVGDSAGTQRRPKTISGFGTPLVTSSTKKDAKGKTRTKTAQMLIRETPLALDAPAAPVGEHQAGSQTHREGFAKPVGVDEPIARAGRTRTSSGKKRAREHEDADPAEPKGTKRNKSGKRDMAKDD</sequence>
<dbReference type="EMBL" id="KB468135">
    <property type="protein sequence ID" value="PCH43166.1"/>
    <property type="molecule type" value="Genomic_DNA"/>
</dbReference>
<accession>A0A2H3JLT3</accession>
<organism evidence="2 3">
    <name type="scientific">Wolfiporia cocos (strain MD-104)</name>
    <name type="common">Brown rot fungus</name>
    <dbReference type="NCBI Taxonomy" id="742152"/>
    <lineage>
        <taxon>Eukaryota</taxon>
        <taxon>Fungi</taxon>
        <taxon>Dikarya</taxon>
        <taxon>Basidiomycota</taxon>
        <taxon>Agaricomycotina</taxon>
        <taxon>Agaricomycetes</taxon>
        <taxon>Polyporales</taxon>
        <taxon>Phaeolaceae</taxon>
        <taxon>Wolfiporia</taxon>
    </lineage>
</organism>
<reference evidence="2 3" key="1">
    <citation type="journal article" date="2012" name="Science">
        <title>The Paleozoic origin of enzymatic lignin decomposition reconstructed from 31 fungal genomes.</title>
        <authorList>
            <person name="Floudas D."/>
            <person name="Binder M."/>
            <person name="Riley R."/>
            <person name="Barry K."/>
            <person name="Blanchette R.A."/>
            <person name="Henrissat B."/>
            <person name="Martinez A.T."/>
            <person name="Otillar R."/>
            <person name="Spatafora J.W."/>
            <person name="Yadav J.S."/>
            <person name="Aerts A."/>
            <person name="Benoit I."/>
            <person name="Boyd A."/>
            <person name="Carlson A."/>
            <person name="Copeland A."/>
            <person name="Coutinho P.M."/>
            <person name="de Vries R.P."/>
            <person name="Ferreira P."/>
            <person name="Findley K."/>
            <person name="Foster B."/>
            <person name="Gaskell J."/>
            <person name="Glotzer D."/>
            <person name="Gorecki P."/>
            <person name="Heitman J."/>
            <person name="Hesse C."/>
            <person name="Hori C."/>
            <person name="Igarashi K."/>
            <person name="Jurgens J.A."/>
            <person name="Kallen N."/>
            <person name="Kersten P."/>
            <person name="Kohler A."/>
            <person name="Kuees U."/>
            <person name="Kumar T.K.A."/>
            <person name="Kuo A."/>
            <person name="LaButti K."/>
            <person name="Larrondo L.F."/>
            <person name="Lindquist E."/>
            <person name="Ling A."/>
            <person name="Lombard V."/>
            <person name="Lucas S."/>
            <person name="Lundell T."/>
            <person name="Martin R."/>
            <person name="McLaughlin D.J."/>
            <person name="Morgenstern I."/>
            <person name="Morin E."/>
            <person name="Murat C."/>
            <person name="Nagy L.G."/>
            <person name="Nolan M."/>
            <person name="Ohm R.A."/>
            <person name="Patyshakuliyeva A."/>
            <person name="Rokas A."/>
            <person name="Ruiz-Duenas F.J."/>
            <person name="Sabat G."/>
            <person name="Salamov A."/>
            <person name="Samejima M."/>
            <person name="Schmutz J."/>
            <person name="Slot J.C."/>
            <person name="St John F."/>
            <person name="Stenlid J."/>
            <person name="Sun H."/>
            <person name="Sun S."/>
            <person name="Syed K."/>
            <person name="Tsang A."/>
            <person name="Wiebenga A."/>
            <person name="Young D."/>
            <person name="Pisabarro A."/>
            <person name="Eastwood D.C."/>
            <person name="Martin F."/>
            <person name="Cullen D."/>
            <person name="Grigoriev I.V."/>
            <person name="Hibbett D.S."/>
        </authorList>
    </citation>
    <scope>NUCLEOTIDE SEQUENCE [LARGE SCALE GENOMIC DNA]</scope>
    <source>
        <strain evidence="2 3">MD-104</strain>
    </source>
</reference>
<dbReference type="OMA" id="IKDDAEW"/>
<evidence type="ECO:0000313" key="2">
    <source>
        <dbReference type="EMBL" id="PCH43166.1"/>
    </source>
</evidence>
<gene>
    <name evidence="2" type="ORF">WOLCODRAFT_144405</name>
</gene>
<protein>
    <submittedName>
        <fullName evidence="2">Uncharacterized protein</fullName>
    </submittedName>
</protein>
<evidence type="ECO:0000256" key="1">
    <source>
        <dbReference type="SAM" id="MobiDB-lite"/>
    </source>
</evidence>
<dbReference type="OrthoDB" id="3251271at2759"/>
<proteinExistence type="predicted"/>
<dbReference type="Proteomes" id="UP000218811">
    <property type="component" value="Unassembled WGS sequence"/>
</dbReference>
<keyword evidence="3" id="KW-1185">Reference proteome</keyword>
<feature type="region of interest" description="Disordered" evidence="1">
    <location>
        <begin position="118"/>
        <end position="253"/>
    </location>
</feature>
<feature type="region of interest" description="Disordered" evidence="1">
    <location>
        <begin position="74"/>
        <end position="94"/>
    </location>
</feature>
<feature type="compositionally biased region" description="Basic and acidic residues" evidence="1">
    <location>
        <begin position="226"/>
        <end position="238"/>
    </location>
</feature>